<keyword evidence="1" id="KW-0436">Ligase</keyword>
<protein>
    <submittedName>
        <fullName evidence="1">Phenylacetate-CoA ligase</fullName>
    </submittedName>
</protein>
<gene>
    <name evidence="1" type="ORF">A8950_1102</name>
</gene>
<dbReference type="EMBL" id="SNYW01000006">
    <property type="protein sequence ID" value="TDQ84545.1"/>
    <property type="molecule type" value="Genomic_DNA"/>
</dbReference>
<evidence type="ECO:0000313" key="1">
    <source>
        <dbReference type="EMBL" id="TDQ84545.1"/>
    </source>
</evidence>
<dbReference type="AlphaFoldDB" id="A0A4R6WSF8"/>
<dbReference type="OrthoDB" id="568480at2"/>
<comment type="caution">
    <text evidence="1">The sequence shown here is derived from an EMBL/GenBank/DDBJ whole genome shotgun (WGS) entry which is preliminary data.</text>
</comment>
<proteinExistence type="predicted"/>
<dbReference type="Gene3D" id="3.40.50.12780">
    <property type="entry name" value="N-terminal domain of ligase-like"/>
    <property type="match status" value="1"/>
</dbReference>
<dbReference type="PANTHER" id="PTHR43845">
    <property type="entry name" value="BLR5969 PROTEIN"/>
    <property type="match status" value="1"/>
</dbReference>
<accession>A0A4R6WSF8</accession>
<evidence type="ECO:0000313" key="2">
    <source>
        <dbReference type="Proteomes" id="UP000295783"/>
    </source>
</evidence>
<reference evidence="1 2" key="1">
    <citation type="submission" date="2019-03" db="EMBL/GenBank/DDBJ databases">
        <title>Genomic Encyclopedia of Type Strains, Phase III (KMG-III): the genomes of soil and plant-associated and newly described type strains.</title>
        <authorList>
            <person name="Whitman W."/>
        </authorList>
    </citation>
    <scope>NUCLEOTIDE SEQUENCE [LARGE SCALE GENOMIC DNA]</scope>
    <source>
        <strain evidence="1 2">CGMCC 1.7660</strain>
    </source>
</reference>
<dbReference type="InterPro" id="IPR042099">
    <property type="entry name" value="ANL_N_sf"/>
</dbReference>
<organism evidence="1 2">
    <name type="scientific">Dongia mobilis</name>
    <dbReference type="NCBI Taxonomy" id="578943"/>
    <lineage>
        <taxon>Bacteria</taxon>
        <taxon>Pseudomonadati</taxon>
        <taxon>Pseudomonadota</taxon>
        <taxon>Alphaproteobacteria</taxon>
        <taxon>Rhodospirillales</taxon>
        <taxon>Dongiaceae</taxon>
        <taxon>Dongia</taxon>
    </lineage>
</organism>
<dbReference type="GO" id="GO:0016874">
    <property type="term" value="F:ligase activity"/>
    <property type="evidence" value="ECO:0007669"/>
    <property type="project" value="UniProtKB-KW"/>
</dbReference>
<keyword evidence="2" id="KW-1185">Reference proteome</keyword>
<dbReference type="SUPFAM" id="SSF56801">
    <property type="entry name" value="Acetyl-CoA synthetase-like"/>
    <property type="match status" value="1"/>
</dbReference>
<sequence>MQSRDHFLGTPLDALLAPGEASDGFAASRTLLQRVVAEVPAYRTLLAEAAIDPATIGSPADFRLLPLLTKDNYVRRFPLDQLLKGGRANGDFFAVSSGSTGEPTFWPRGAADEYPIAARFEQVFRDAFAAHEKTTLAVVCFALGTWVGGMFTTFCLRALAEKGYRVMIATPGNKPDEILRTVERLAPQFEQTVLLGYPPFLKEVIDAGIARDGFDWAKHDIRLVLAGEVFSETWRDLVAERVGARDILGFAASLYGTADAGVLAQETPLSVAIRRFVSARPDLARDIFGETRMPTLCQYDPTNRYFETVDGTLAFSGDNGVPLIRYHIADRGGIMPCAEMLRRLGEAGFSPEGAGVSHHRRQPFVWVFGRANFTISYFGANIFPETVSLGLEQPEICDFATGKFVMEVKEGIGAKPAFALAVELAHGIAPVPEIADKAADSVLAVLRRLNSEFANYVPVDLQRPVVTLYPQGHPDYFPVGVKHRYSR</sequence>
<dbReference type="PANTHER" id="PTHR43845:SF1">
    <property type="entry name" value="BLR5969 PROTEIN"/>
    <property type="match status" value="1"/>
</dbReference>
<dbReference type="RefSeq" id="WP_133612562.1">
    <property type="nucleotide sequence ID" value="NZ_SNYW01000006.1"/>
</dbReference>
<dbReference type="Proteomes" id="UP000295783">
    <property type="component" value="Unassembled WGS sequence"/>
</dbReference>
<name>A0A4R6WSF8_9PROT</name>